<evidence type="ECO:0000256" key="4">
    <source>
        <dbReference type="ARBA" id="ARBA00022645"/>
    </source>
</evidence>
<dbReference type="Pfam" id="PF00912">
    <property type="entry name" value="Transgly"/>
    <property type="match status" value="1"/>
</dbReference>
<reference evidence="15" key="1">
    <citation type="submission" date="2013-04" db="EMBL/GenBank/DDBJ databases">
        <authorList>
            <person name="Harkins D.M."/>
            <person name="Durkin A.S."/>
            <person name="Selengut J.D."/>
            <person name="Sanka R."/>
            <person name="DePew J."/>
            <person name="Purushe J."/>
            <person name="Ahmed A."/>
            <person name="van der Linden H."/>
            <person name="Goris M.G.A."/>
            <person name="Hartskeerl R.A."/>
            <person name="Vinetz J.M."/>
            <person name="Sutton G.G."/>
            <person name="Nelson W.C."/>
            <person name="Fouts D.E."/>
        </authorList>
    </citation>
    <scope>NUCLEOTIDE SEQUENCE [LARGE SCALE GENOMIC DNA]</scope>
    <source>
        <strain evidence="15">BUT 6</strain>
    </source>
</reference>
<dbReference type="PANTHER" id="PTHR32282">
    <property type="entry name" value="BINDING PROTEIN TRANSPEPTIDASE, PUTATIVE-RELATED"/>
    <property type="match status" value="1"/>
</dbReference>
<dbReference type="GO" id="GO:0006508">
    <property type="term" value="P:proteolysis"/>
    <property type="evidence" value="ECO:0007669"/>
    <property type="project" value="UniProtKB-KW"/>
</dbReference>
<evidence type="ECO:0000256" key="3">
    <source>
        <dbReference type="ARBA" id="ARBA00007739"/>
    </source>
</evidence>
<keyword evidence="8" id="KW-0378">Hydrolase</keyword>
<sequence>MLRFYSFILILVGVPCFGQGLPKEFVTEIQAGKVPSFQELQSKYEPSEGTLLDRAGEHLHRLRLDHAVRRLAWTPTSEVPESFILSILAQEDKRFSFHRGVDYKAILGAIRDRMFGGKKRGASTITMQLAGFLLGSKPGQRSYVEKWNQMILAWKLEETWSKAEIAESYFNLVPFRGEFVGIRAASRGIFGVDPTSLSSEEAILLVALLPNPNVRSIEWERRGCRLSEAIGSKNLCEPLKETVANLKKRKVFWNTEPSIAYHAARRILVHREINGYKSGTVRSTLDARSQLAAEDSMTRILSGIQERNVREAGILAIENRTGAILIYLGNSKLSKENYFVDAIQARRQAGSTLKPFLYALAFEKNLLTPESILLDQPKEWELIGGSYRPTNYEERYYGSVPARMALASSLNIPAVQVLDWTGVPEFVSRLGELGFDKLRNPDFYGLSLALGTADITLWELVNAYRTLSNDGYWSEPTFDPEEALKNAETWAGERDARFKRVYPREITGMIKDILSSRDNRSLSFGWENHLSTKFFSFAKTGTSQDMRDNWCVGSSGNYTVGVWVGNMDGQPMREVSGVTGAAPLWKEVIQSLEEMHPSAYREFPIVRSNNSNMKYSTETGNAEMPKILYPETGSLFALDPEIPEENERIRFEAKTTSKRVEWILNGVVLESDSSNIYDWKPKRGSFILSVRINGTPISDTVAFQVR</sequence>
<dbReference type="SUPFAM" id="SSF56601">
    <property type="entry name" value="beta-lactamase/transpeptidase-like"/>
    <property type="match status" value="1"/>
</dbReference>
<feature type="domain" description="Glycosyl transferase family 51" evidence="13">
    <location>
        <begin position="68"/>
        <end position="216"/>
    </location>
</feature>
<comment type="similarity">
    <text evidence="3">In the N-terminal section; belongs to the glycosyltransferase 51 family.</text>
</comment>
<dbReference type="GO" id="GO:0030288">
    <property type="term" value="C:outer membrane-bounded periplasmic space"/>
    <property type="evidence" value="ECO:0007669"/>
    <property type="project" value="TreeGrafter"/>
</dbReference>
<keyword evidence="16" id="KW-1185">Reference proteome</keyword>
<evidence type="ECO:0000256" key="10">
    <source>
        <dbReference type="ARBA" id="ARBA00044770"/>
    </source>
</evidence>
<dbReference type="Gene3D" id="1.10.3810.10">
    <property type="entry name" value="Biosynthetic peptidoglycan transglycosylase-like"/>
    <property type="match status" value="1"/>
</dbReference>
<proteinExistence type="inferred from homology"/>
<evidence type="ECO:0000313" key="16">
    <source>
        <dbReference type="Proteomes" id="UP000014540"/>
    </source>
</evidence>
<comment type="caution">
    <text evidence="15">The sequence shown here is derived from an EMBL/GenBank/DDBJ whole genome shotgun (WGS) entry which is preliminary data.</text>
</comment>
<dbReference type="InterPro" id="IPR009647">
    <property type="entry name" value="PBP_C"/>
</dbReference>
<dbReference type="SUPFAM" id="SSF53955">
    <property type="entry name" value="Lysozyme-like"/>
    <property type="match status" value="1"/>
</dbReference>
<dbReference type="NCBIfam" id="TIGR02073">
    <property type="entry name" value="PBP_1c"/>
    <property type="match status" value="1"/>
</dbReference>
<dbReference type="InterPro" id="IPR001264">
    <property type="entry name" value="Glyco_trans_51"/>
</dbReference>
<keyword evidence="5" id="KW-0645">Protease</keyword>
<evidence type="ECO:0000256" key="2">
    <source>
        <dbReference type="ARBA" id="ARBA00007090"/>
    </source>
</evidence>
<dbReference type="OrthoDB" id="343702at2"/>
<evidence type="ECO:0000256" key="8">
    <source>
        <dbReference type="ARBA" id="ARBA00022801"/>
    </source>
</evidence>
<gene>
    <name evidence="15" type="primary">pbpC</name>
    <name evidence="15" type="ORF">LEP1GSC058_2299</name>
</gene>
<name>S3V449_9LEPT</name>
<dbReference type="RefSeq" id="WP_016548497.1">
    <property type="nucleotide sequence ID" value="NZ_AKWZ02000003.1"/>
</dbReference>
<dbReference type="InterPro" id="IPR001460">
    <property type="entry name" value="PCN-bd_Tpept"/>
</dbReference>
<dbReference type="GO" id="GO:0004180">
    <property type="term" value="F:carboxypeptidase activity"/>
    <property type="evidence" value="ECO:0007669"/>
    <property type="project" value="UniProtKB-KW"/>
</dbReference>
<accession>S3V449</accession>
<dbReference type="AlphaFoldDB" id="S3V449"/>
<dbReference type="Pfam" id="PF00905">
    <property type="entry name" value="Transpeptidase"/>
    <property type="match status" value="1"/>
</dbReference>
<dbReference type="InterPro" id="IPR012338">
    <property type="entry name" value="Beta-lactam/transpept-like"/>
</dbReference>
<dbReference type="Proteomes" id="UP000014540">
    <property type="component" value="Unassembled WGS sequence"/>
</dbReference>
<dbReference type="GO" id="GO:0009252">
    <property type="term" value="P:peptidoglycan biosynthetic process"/>
    <property type="evidence" value="ECO:0007669"/>
    <property type="project" value="InterPro"/>
</dbReference>
<keyword evidence="6" id="KW-0328">Glycosyltransferase</keyword>
<protein>
    <recommendedName>
        <fullName evidence="10">peptidoglycan glycosyltransferase</fullName>
        <ecNumber evidence="10">2.4.99.28</ecNumber>
    </recommendedName>
</protein>
<organism evidence="15 16">
    <name type="scientific">Leptospira fainei serovar Hurstbridge str. BUT 6</name>
    <dbReference type="NCBI Taxonomy" id="1193011"/>
    <lineage>
        <taxon>Bacteria</taxon>
        <taxon>Pseudomonadati</taxon>
        <taxon>Spirochaetota</taxon>
        <taxon>Spirochaetia</taxon>
        <taxon>Leptospirales</taxon>
        <taxon>Leptospiraceae</taxon>
        <taxon>Leptospira</taxon>
    </lineage>
</organism>
<dbReference type="Pfam" id="PF06832">
    <property type="entry name" value="BiPBP_C"/>
    <property type="match status" value="1"/>
</dbReference>
<comment type="catalytic activity">
    <reaction evidence="11">
        <text>[GlcNAc-(1-&gt;4)-Mur2Ac(oyl-L-Ala-gamma-D-Glu-L-Lys-D-Ala-D-Ala)](n)-di-trans,octa-cis-undecaprenyl diphosphate + beta-D-GlcNAc-(1-&gt;4)-Mur2Ac(oyl-L-Ala-gamma-D-Glu-L-Lys-D-Ala-D-Ala)-di-trans,octa-cis-undecaprenyl diphosphate = [GlcNAc-(1-&gt;4)-Mur2Ac(oyl-L-Ala-gamma-D-Glu-L-Lys-D-Ala-D-Ala)](n+1)-di-trans,octa-cis-undecaprenyl diphosphate + di-trans,octa-cis-undecaprenyl diphosphate + H(+)</text>
        <dbReference type="Rhea" id="RHEA:23708"/>
        <dbReference type="Rhea" id="RHEA-COMP:9602"/>
        <dbReference type="Rhea" id="RHEA-COMP:9603"/>
        <dbReference type="ChEBI" id="CHEBI:15378"/>
        <dbReference type="ChEBI" id="CHEBI:58405"/>
        <dbReference type="ChEBI" id="CHEBI:60033"/>
        <dbReference type="ChEBI" id="CHEBI:78435"/>
        <dbReference type="EC" id="2.4.99.28"/>
    </reaction>
</comment>
<evidence type="ECO:0000256" key="9">
    <source>
        <dbReference type="ARBA" id="ARBA00023268"/>
    </source>
</evidence>
<dbReference type="GO" id="GO:0008955">
    <property type="term" value="F:peptidoglycan glycosyltransferase activity"/>
    <property type="evidence" value="ECO:0007669"/>
    <property type="project" value="UniProtKB-EC"/>
</dbReference>
<comment type="pathway">
    <text evidence="1">Cell wall biogenesis; peptidoglycan biosynthesis.</text>
</comment>
<evidence type="ECO:0000256" key="7">
    <source>
        <dbReference type="ARBA" id="ARBA00022679"/>
    </source>
</evidence>
<dbReference type="EC" id="2.4.99.28" evidence="10"/>
<comment type="similarity">
    <text evidence="2">In the C-terminal section; belongs to the transpeptidase family.</text>
</comment>
<keyword evidence="4" id="KW-0121">Carboxypeptidase</keyword>
<dbReference type="PANTHER" id="PTHR32282:SF15">
    <property type="entry name" value="PENICILLIN-BINDING PROTEIN 1C"/>
    <property type="match status" value="1"/>
</dbReference>
<feature type="domain" description="Penicillin-binding C-terminal" evidence="14">
    <location>
        <begin position="621"/>
        <end position="690"/>
    </location>
</feature>
<dbReference type="InterPro" id="IPR036950">
    <property type="entry name" value="PBP_transglycosylase"/>
</dbReference>
<keyword evidence="7" id="KW-0808">Transferase</keyword>
<dbReference type="GO" id="GO:0008658">
    <property type="term" value="F:penicillin binding"/>
    <property type="evidence" value="ECO:0007669"/>
    <property type="project" value="InterPro"/>
</dbReference>
<dbReference type="STRING" id="1193011.LEP1GSC058_2299"/>
<evidence type="ECO:0000256" key="5">
    <source>
        <dbReference type="ARBA" id="ARBA00022670"/>
    </source>
</evidence>
<evidence type="ECO:0000259" key="14">
    <source>
        <dbReference type="Pfam" id="PF06832"/>
    </source>
</evidence>
<dbReference type="InterPro" id="IPR050396">
    <property type="entry name" value="Glycosyltr_51/Transpeptidase"/>
</dbReference>
<dbReference type="InterPro" id="IPR023346">
    <property type="entry name" value="Lysozyme-like_dom_sf"/>
</dbReference>
<evidence type="ECO:0000256" key="11">
    <source>
        <dbReference type="ARBA" id="ARBA00049902"/>
    </source>
</evidence>
<evidence type="ECO:0000313" key="15">
    <source>
        <dbReference type="EMBL" id="EPG75409.1"/>
    </source>
</evidence>
<dbReference type="InterPro" id="IPR011815">
    <property type="entry name" value="PBP_1c"/>
</dbReference>
<evidence type="ECO:0000259" key="12">
    <source>
        <dbReference type="Pfam" id="PF00905"/>
    </source>
</evidence>
<feature type="domain" description="Penicillin-binding protein transpeptidase" evidence="12">
    <location>
        <begin position="313"/>
        <end position="549"/>
    </location>
</feature>
<evidence type="ECO:0000256" key="1">
    <source>
        <dbReference type="ARBA" id="ARBA00004752"/>
    </source>
</evidence>
<dbReference type="Gene3D" id="3.40.710.10">
    <property type="entry name" value="DD-peptidase/beta-lactamase superfamily"/>
    <property type="match status" value="1"/>
</dbReference>
<evidence type="ECO:0000259" key="13">
    <source>
        <dbReference type="Pfam" id="PF00912"/>
    </source>
</evidence>
<keyword evidence="9" id="KW-0511">Multifunctional enzyme</keyword>
<dbReference type="EMBL" id="AKWZ02000003">
    <property type="protein sequence ID" value="EPG75409.1"/>
    <property type="molecule type" value="Genomic_DNA"/>
</dbReference>
<evidence type="ECO:0000256" key="6">
    <source>
        <dbReference type="ARBA" id="ARBA00022676"/>
    </source>
</evidence>